<keyword evidence="3 6" id="KW-0812">Transmembrane</keyword>
<keyword evidence="2" id="KW-1003">Cell membrane</keyword>
<evidence type="ECO:0000259" key="7">
    <source>
        <dbReference type="Pfam" id="PF06271"/>
    </source>
</evidence>
<evidence type="ECO:0000256" key="2">
    <source>
        <dbReference type="ARBA" id="ARBA00022475"/>
    </source>
</evidence>
<dbReference type="PANTHER" id="PTHR36115">
    <property type="entry name" value="PROLINE-RICH ANTIGEN HOMOLOG-RELATED"/>
    <property type="match status" value="1"/>
</dbReference>
<dbReference type="Pfam" id="PF06271">
    <property type="entry name" value="RDD"/>
    <property type="match status" value="1"/>
</dbReference>
<proteinExistence type="predicted"/>
<evidence type="ECO:0000313" key="8">
    <source>
        <dbReference type="EMBL" id="MFD0851392.1"/>
    </source>
</evidence>
<sequence>MDGGQPVHLLASTRRRVVARLLDMGVAYIATMATVGSAMAVALLSPDFEFAQMAWVVLTAMVLTFVASTLLRVARLVWWGCTVGQRIAGIRVVQEHNGLRPTWRQAFNRWVVHNRMIMIPLLNDVVRHRRDQRLGQCIHDRQAGTVVVMAQAPPPAARTATQG</sequence>
<evidence type="ECO:0000313" key="9">
    <source>
        <dbReference type="Proteomes" id="UP001597083"/>
    </source>
</evidence>
<evidence type="ECO:0000256" key="6">
    <source>
        <dbReference type="SAM" id="Phobius"/>
    </source>
</evidence>
<comment type="subcellular location">
    <subcellularLocation>
        <location evidence="1">Cell membrane</location>
        <topology evidence="1">Multi-pass membrane protein</topology>
    </subcellularLocation>
</comment>
<feature type="transmembrane region" description="Helical" evidence="6">
    <location>
        <begin position="21"/>
        <end position="44"/>
    </location>
</feature>
<dbReference type="InterPro" id="IPR051791">
    <property type="entry name" value="Pra-immunoreactive"/>
</dbReference>
<dbReference type="InterPro" id="IPR010432">
    <property type="entry name" value="RDD"/>
</dbReference>
<keyword evidence="9" id="KW-1185">Reference proteome</keyword>
<dbReference type="EMBL" id="JBHTIR010000426">
    <property type="protein sequence ID" value="MFD0851392.1"/>
    <property type="molecule type" value="Genomic_DNA"/>
</dbReference>
<protein>
    <submittedName>
        <fullName evidence="8">RDD family protein</fullName>
    </submittedName>
</protein>
<feature type="transmembrane region" description="Helical" evidence="6">
    <location>
        <begin position="50"/>
        <end position="71"/>
    </location>
</feature>
<reference evidence="9" key="1">
    <citation type="journal article" date="2019" name="Int. J. Syst. Evol. Microbiol.">
        <title>The Global Catalogue of Microorganisms (GCM) 10K type strain sequencing project: providing services to taxonomists for standard genome sequencing and annotation.</title>
        <authorList>
            <consortium name="The Broad Institute Genomics Platform"/>
            <consortium name="The Broad Institute Genome Sequencing Center for Infectious Disease"/>
            <person name="Wu L."/>
            <person name="Ma J."/>
        </authorList>
    </citation>
    <scope>NUCLEOTIDE SEQUENCE [LARGE SCALE GENOMIC DNA]</scope>
    <source>
        <strain evidence="9">JCM 31696</strain>
    </source>
</reference>
<organism evidence="8 9">
    <name type="scientific">Actinomadura adrarensis</name>
    <dbReference type="NCBI Taxonomy" id="1819600"/>
    <lineage>
        <taxon>Bacteria</taxon>
        <taxon>Bacillati</taxon>
        <taxon>Actinomycetota</taxon>
        <taxon>Actinomycetes</taxon>
        <taxon>Streptosporangiales</taxon>
        <taxon>Thermomonosporaceae</taxon>
        <taxon>Actinomadura</taxon>
    </lineage>
</organism>
<name>A0ABW3CC36_9ACTN</name>
<accession>A0ABW3CC36</accession>
<comment type="caution">
    <text evidence="8">The sequence shown here is derived from an EMBL/GenBank/DDBJ whole genome shotgun (WGS) entry which is preliminary data.</text>
</comment>
<gene>
    <name evidence="8" type="ORF">ACFQ07_04140</name>
</gene>
<feature type="non-terminal residue" evidence="8">
    <location>
        <position position="163"/>
    </location>
</feature>
<feature type="domain" description="RDD" evidence="7">
    <location>
        <begin position="11"/>
        <end position="142"/>
    </location>
</feature>
<evidence type="ECO:0000256" key="1">
    <source>
        <dbReference type="ARBA" id="ARBA00004651"/>
    </source>
</evidence>
<keyword evidence="4 6" id="KW-1133">Transmembrane helix</keyword>
<dbReference type="Proteomes" id="UP001597083">
    <property type="component" value="Unassembled WGS sequence"/>
</dbReference>
<keyword evidence="5 6" id="KW-0472">Membrane</keyword>
<evidence type="ECO:0000256" key="3">
    <source>
        <dbReference type="ARBA" id="ARBA00022692"/>
    </source>
</evidence>
<evidence type="ECO:0000256" key="4">
    <source>
        <dbReference type="ARBA" id="ARBA00022989"/>
    </source>
</evidence>
<evidence type="ECO:0000256" key="5">
    <source>
        <dbReference type="ARBA" id="ARBA00023136"/>
    </source>
</evidence>